<dbReference type="InterPro" id="IPR001029">
    <property type="entry name" value="Flagellin_N"/>
</dbReference>
<dbReference type="AlphaFoldDB" id="A0A5B8R779"/>
<dbReference type="Pfam" id="PF00669">
    <property type="entry name" value="Flagellin_N"/>
    <property type="match status" value="1"/>
</dbReference>
<dbReference type="InterPro" id="IPR046358">
    <property type="entry name" value="Flagellin_C"/>
</dbReference>
<keyword evidence="2" id="KW-0964">Secreted</keyword>
<keyword evidence="7" id="KW-0966">Cell projection</keyword>
<feature type="domain" description="Flagellin C-terminal" evidence="6">
    <location>
        <begin position="420"/>
        <end position="505"/>
    </location>
</feature>
<comment type="subcellular location">
    <subcellularLocation>
        <location evidence="1">Bacterial flagellum</location>
    </subcellularLocation>
</comment>
<sequence>MAQVINTNIASLNSQRHLNNTQDTMRTAMERLSSGLRINSAKDDAAGLAISNRMTAQINGMDQAARNANDGISLAQTGEGALQQMTNNLQRMRELAVQSRNATNATQDRESLDAEFQQLLSENDRLAKTTAFNGRNILDGSLGTEEFQVGANVGETISVDVSSSMRTNSIGNHATADYALNDYSASTSAPSNSNDFFLDSSGDLAINGVNVASVSSALTSDEMSAGRGANSAYGIAEAINLGTEDHGVTATAEAAQTTLSFSELSFGDSTNTSETYTLEINGKTITQQTEGSVDVSSAEALATQINNASNETGVGARVDGSGKLVLSAEDGRNIEIKESVGSSASVGGFFGNTGITATGGEYTVYKGSVRLDSDNQISVANNDGESQSFSTVAATATDTTGTKALSASDILTAANSDAALQRIDSALSDVDSLRGTFGAIQSRFESTVSSLETSSENLSAARSRIQDADFAAETAKLSKAQVLQQAGTSMLAQANQQPQSVLSLLQ</sequence>
<feature type="coiled-coil region" evidence="4">
    <location>
        <begin position="82"/>
        <end position="129"/>
    </location>
</feature>
<evidence type="ECO:0000259" key="5">
    <source>
        <dbReference type="Pfam" id="PF00669"/>
    </source>
</evidence>
<dbReference type="Gene3D" id="2.30.220.10">
    <property type="entry name" value="f41 fragment of flagellin, C-terminal domain"/>
    <property type="match status" value="1"/>
</dbReference>
<reference evidence="7" key="1">
    <citation type="submission" date="2019-06" db="EMBL/GenBank/DDBJ databases">
        <authorList>
            <person name="Murdoch R.W."/>
            <person name="Fathepure B."/>
        </authorList>
    </citation>
    <scope>NUCLEOTIDE SEQUENCE</scope>
</reference>
<dbReference type="PRINTS" id="PR00207">
    <property type="entry name" value="FLAGELLIN"/>
</dbReference>
<keyword evidence="7" id="KW-0969">Cilium</keyword>
<name>A0A5B8R779_9ZZZZ</name>
<gene>
    <name evidence="7" type="primary">fliC</name>
    <name evidence="7" type="ORF">KBTEX_00013</name>
</gene>
<organism evidence="7">
    <name type="scientific">uncultured organism</name>
    <dbReference type="NCBI Taxonomy" id="155900"/>
    <lineage>
        <taxon>unclassified sequences</taxon>
        <taxon>environmental samples</taxon>
    </lineage>
</organism>
<keyword evidence="3" id="KW-0975">Bacterial flagellum</keyword>
<evidence type="ECO:0000256" key="4">
    <source>
        <dbReference type="SAM" id="Coils"/>
    </source>
</evidence>
<dbReference type="InterPro" id="IPR042187">
    <property type="entry name" value="Flagellin_C_sub2"/>
</dbReference>
<feature type="domain" description="Flagellin N-terminal" evidence="5">
    <location>
        <begin position="5"/>
        <end position="141"/>
    </location>
</feature>
<keyword evidence="4" id="KW-0175">Coiled coil</keyword>
<evidence type="ECO:0000259" key="6">
    <source>
        <dbReference type="Pfam" id="PF00700"/>
    </source>
</evidence>
<evidence type="ECO:0000313" key="7">
    <source>
        <dbReference type="EMBL" id="QEA03713.1"/>
    </source>
</evidence>
<dbReference type="Gene3D" id="6.10.280.190">
    <property type="match status" value="1"/>
</dbReference>
<dbReference type="Gene3D" id="6.10.10.10">
    <property type="entry name" value="Flagellar export chaperone, C-terminal domain"/>
    <property type="match status" value="1"/>
</dbReference>
<dbReference type="Gene3D" id="1.20.1330.10">
    <property type="entry name" value="f41 fragment of flagellin, N-terminal domain"/>
    <property type="match status" value="1"/>
</dbReference>
<accession>A0A5B8R779</accession>
<protein>
    <submittedName>
        <fullName evidence="7">B-type flagellin</fullName>
    </submittedName>
</protein>
<evidence type="ECO:0000256" key="3">
    <source>
        <dbReference type="ARBA" id="ARBA00023143"/>
    </source>
</evidence>
<dbReference type="SUPFAM" id="SSF64518">
    <property type="entry name" value="Phase 1 flagellin"/>
    <property type="match status" value="1"/>
</dbReference>
<dbReference type="Gene3D" id="2.170.280.10">
    <property type="entry name" value="f41 fragment of flagellin, middle domain"/>
    <property type="match status" value="1"/>
</dbReference>
<dbReference type="InterPro" id="IPR010810">
    <property type="entry name" value="Flagellin_hook_IN_motif"/>
</dbReference>
<evidence type="ECO:0000256" key="1">
    <source>
        <dbReference type="ARBA" id="ARBA00004365"/>
    </source>
</evidence>
<evidence type="ECO:0000256" key="2">
    <source>
        <dbReference type="ARBA" id="ARBA00022525"/>
    </source>
</evidence>
<proteinExistence type="predicted"/>
<dbReference type="PANTHER" id="PTHR42792:SF2">
    <property type="entry name" value="FLAGELLIN"/>
    <property type="match status" value="1"/>
</dbReference>
<dbReference type="PANTHER" id="PTHR42792">
    <property type="entry name" value="FLAGELLIN"/>
    <property type="match status" value="1"/>
</dbReference>
<dbReference type="Pfam" id="PF07196">
    <property type="entry name" value="Flagellin_IN"/>
    <property type="match status" value="1"/>
</dbReference>
<keyword evidence="7" id="KW-0282">Flagellum</keyword>
<dbReference type="Pfam" id="PF00700">
    <property type="entry name" value="Flagellin_C"/>
    <property type="match status" value="1"/>
</dbReference>
<dbReference type="EMBL" id="MN079076">
    <property type="protein sequence ID" value="QEA03713.1"/>
    <property type="molecule type" value="Genomic_DNA"/>
</dbReference>
<dbReference type="GO" id="GO:0005198">
    <property type="term" value="F:structural molecule activity"/>
    <property type="evidence" value="ECO:0007669"/>
    <property type="project" value="InterPro"/>
</dbReference>
<dbReference type="InterPro" id="IPR001492">
    <property type="entry name" value="Flagellin"/>
</dbReference>